<keyword evidence="1" id="KW-0472">Membrane</keyword>
<keyword evidence="1" id="KW-1133">Transmembrane helix</keyword>
<accession>A0A1M4WMJ1</accession>
<evidence type="ECO:0008006" key="4">
    <source>
        <dbReference type="Google" id="ProtNLM"/>
    </source>
</evidence>
<dbReference type="EMBL" id="FQUO01000003">
    <property type="protein sequence ID" value="SHE82446.1"/>
    <property type="molecule type" value="Genomic_DNA"/>
</dbReference>
<dbReference type="Proteomes" id="UP000184368">
    <property type="component" value="Unassembled WGS sequence"/>
</dbReference>
<gene>
    <name evidence="2" type="ORF">SAMN05444008_10375</name>
</gene>
<organism evidence="2 3">
    <name type="scientific">Cnuella takakiae</name>
    <dbReference type="NCBI Taxonomy" id="1302690"/>
    <lineage>
        <taxon>Bacteria</taxon>
        <taxon>Pseudomonadati</taxon>
        <taxon>Bacteroidota</taxon>
        <taxon>Chitinophagia</taxon>
        <taxon>Chitinophagales</taxon>
        <taxon>Chitinophagaceae</taxon>
        <taxon>Cnuella</taxon>
    </lineage>
</organism>
<evidence type="ECO:0000313" key="2">
    <source>
        <dbReference type="EMBL" id="SHE82446.1"/>
    </source>
</evidence>
<keyword evidence="3" id="KW-1185">Reference proteome</keyword>
<evidence type="ECO:0000256" key="1">
    <source>
        <dbReference type="SAM" id="Phobius"/>
    </source>
</evidence>
<feature type="transmembrane region" description="Helical" evidence="1">
    <location>
        <begin position="30"/>
        <end position="50"/>
    </location>
</feature>
<evidence type="ECO:0000313" key="3">
    <source>
        <dbReference type="Proteomes" id="UP000184368"/>
    </source>
</evidence>
<dbReference type="AlphaFoldDB" id="A0A1M4WMJ1"/>
<protein>
    <recommendedName>
        <fullName evidence="4">Phosphatidate cytidylyltransferase</fullName>
    </recommendedName>
</protein>
<dbReference type="PROSITE" id="PS51257">
    <property type="entry name" value="PROKAR_LIPOPROTEIN"/>
    <property type="match status" value="1"/>
</dbReference>
<reference evidence="2 3" key="1">
    <citation type="submission" date="2016-11" db="EMBL/GenBank/DDBJ databases">
        <authorList>
            <person name="Jaros S."/>
            <person name="Januszkiewicz K."/>
            <person name="Wedrychowicz H."/>
        </authorList>
    </citation>
    <scope>NUCLEOTIDE SEQUENCE [LARGE SCALE GENOMIC DNA]</scope>
    <source>
        <strain evidence="2 3">DSM 26897</strain>
    </source>
</reference>
<name>A0A1M4WMJ1_9BACT</name>
<keyword evidence="1" id="KW-0812">Transmembrane</keyword>
<sequence>MKNATSLWITALALATTLSSCEVVGGIFKAGFWTAIILIVLVVALIIWLMRRGRRM</sequence>
<proteinExistence type="predicted"/>